<dbReference type="EMBL" id="MKIO01000017">
    <property type="protein sequence ID" value="OLP57517.1"/>
    <property type="molecule type" value="Genomic_DNA"/>
</dbReference>
<dbReference type="PANTHER" id="PTHR30146">
    <property type="entry name" value="LACI-RELATED TRANSCRIPTIONAL REPRESSOR"/>
    <property type="match status" value="1"/>
</dbReference>
<evidence type="ECO:0000256" key="1">
    <source>
        <dbReference type="ARBA" id="ARBA00023015"/>
    </source>
</evidence>
<dbReference type="InterPro" id="IPR000843">
    <property type="entry name" value="HTH_LacI"/>
</dbReference>
<dbReference type="InterPro" id="IPR046335">
    <property type="entry name" value="LacI/GalR-like_sensor"/>
</dbReference>
<evidence type="ECO:0000259" key="4">
    <source>
        <dbReference type="PROSITE" id="PS50932"/>
    </source>
</evidence>
<dbReference type="Pfam" id="PF00356">
    <property type="entry name" value="LacI"/>
    <property type="match status" value="1"/>
</dbReference>
<evidence type="ECO:0000313" key="7">
    <source>
        <dbReference type="Proteomes" id="UP000186143"/>
    </source>
</evidence>
<reference evidence="5 7" key="1">
    <citation type="submission" date="2016-09" db="EMBL/GenBank/DDBJ databases">
        <title>Rhizobium sp. nov., a novel species isolated from the rice rhizosphere.</title>
        <authorList>
            <person name="Zhao J."/>
            <person name="Zhang X."/>
        </authorList>
    </citation>
    <scope>NUCLEOTIDE SEQUENCE [LARGE SCALE GENOMIC DNA]</scope>
    <source>
        <strain evidence="5 7">MH17</strain>
    </source>
</reference>
<protein>
    <recommendedName>
        <fullName evidence="4">HTH lacI-type domain-containing protein</fullName>
    </recommendedName>
</protein>
<evidence type="ECO:0000313" key="5">
    <source>
        <dbReference type="EMBL" id="OLP57517.1"/>
    </source>
</evidence>
<dbReference type="InterPro" id="IPR028082">
    <property type="entry name" value="Peripla_BP_I"/>
</dbReference>
<evidence type="ECO:0000313" key="8">
    <source>
        <dbReference type="Proteomes" id="UP000192652"/>
    </source>
</evidence>
<keyword evidence="1" id="KW-0805">Transcription regulation</keyword>
<gene>
    <name evidence="5" type="ORF">BJF92_24220</name>
    <name evidence="6" type="ORF">BTR14_21705</name>
</gene>
<dbReference type="Proteomes" id="UP000192652">
    <property type="component" value="Unassembled WGS sequence"/>
</dbReference>
<name>A0A1Q9AQ19_9HYPH</name>
<dbReference type="Gene3D" id="1.10.260.40">
    <property type="entry name" value="lambda repressor-like DNA-binding domains"/>
    <property type="match status" value="1"/>
</dbReference>
<dbReference type="EMBL" id="MSPX01000027">
    <property type="protein sequence ID" value="OQP83842.1"/>
    <property type="molecule type" value="Genomic_DNA"/>
</dbReference>
<reference evidence="6 8" key="3">
    <citation type="journal article" date="2017" name="Antonie Van Leeuwenhoek">
        <title>Rhizobium rhizosphaerae sp. nov., a novel species isolated from rice rhizosphere.</title>
        <authorList>
            <person name="Zhao J.J."/>
            <person name="Zhang J."/>
            <person name="Zhang R.J."/>
            <person name="Zhang C.W."/>
            <person name="Yin H.Q."/>
            <person name="Zhang X.X."/>
        </authorList>
    </citation>
    <scope>NUCLEOTIDE SEQUENCE [LARGE SCALE GENOMIC DNA]</scope>
    <source>
        <strain evidence="6 8">RD15</strain>
    </source>
</reference>
<dbReference type="InterPro" id="IPR010982">
    <property type="entry name" value="Lambda_DNA-bd_dom_sf"/>
</dbReference>
<keyword evidence="3" id="KW-0804">Transcription</keyword>
<dbReference type="Gene3D" id="3.40.50.2300">
    <property type="match status" value="2"/>
</dbReference>
<feature type="domain" description="HTH lacI-type" evidence="4">
    <location>
        <begin position="2"/>
        <end position="56"/>
    </location>
</feature>
<keyword evidence="8" id="KW-1185">Reference proteome</keyword>
<evidence type="ECO:0000313" key="6">
    <source>
        <dbReference type="EMBL" id="OQP83842.1"/>
    </source>
</evidence>
<dbReference type="PANTHER" id="PTHR30146:SF109">
    <property type="entry name" value="HTH-TYPE TRANSCRIPTIONAL REGULATOR GALS"/>
    <property type="match status" value="1"/>
</dbReference>
<dbReference type="GO" id="GO:0000976">
    <property type="term" value="F:transcription cis-regulatory region binding"/>
    <property type="evidence" value="ECO:0007669"/>
    <property type="project" value="TreeGrafter"/>
</dbReference>
<evidence type="ECO:0000256" key="2">
    <source>
        <dbReference type="ARBA" id="ARBA00023125"/>
    </source>
</evidence>
<evidence type="ECO:0000256" key="3">
    <source>
        <dbReference type="ARBA" id="ARBA00023163"/>
    </source>
</evidence>
<reference evidence="6" key="2">
    <citation type="submission" date="2016-12" db="EMBL/GenBank/DDBJ databases">
        <authorList>
            <person name="Zhang X."/>
            <person name="Zhao J."/>
        </authorList>
    </citation>
    <scope>NUCLEOTIDE SEQUENCE</scope>
    <source>
        <strain evidence="6">RD15</strain>
    </source>
</reference>
<dbReference type="SUPFAM" id="SSF53822">
    <property type="entry name" value="Periplasmic binding protein-like I"/>
    <property type="match status" value="1"/>
</dbReference>
<dbReference type="Pfam" id="PF13377">
    <property type="entry name" value="Peripla_BP_3"/>
    <property type="match status" value="1"/>
</dbReference>
<dbReference type="PROSITE" id="PS50932">
    <property type="entry name" value="HTH_LACI_2"/>
    <property type="match status" value="1"/>
</dbReference>
<dbReference type="AlphaFoldDB" id="A0A1Q9AQ19"/>
<sequence length="342" mass="36982">MATIRDVARHAGVAISTVSLALNGTGPVSAETRARILEAVAAVNYSPNLMAQNLKRGQSKLIGLVLGDLGNPFFGRLLRTVDRKISQADHMLIVADTDSDPDREIRTLNQLKRQRVAGIIMAPLRNDKEFVAYLNAMDIPVVLIDQDVEGARLDFVSSDHQLAAGMLTDYLLRLGHGRRIAYLGGIPGFWTAQQRLIGFRAAMARAGLDVDPELEVVADYSAEKAYDQVSRLMSRPVRPTAFLAANNFMAIGALQAVNDLGFRCPEDVSIAGIDGVPWGSVIKPRITTAEQPIEELAGLAASWMLEHVQGEVMAGAANRRHIALPRLVIGQSCAPPAASHPR</sequence>
<proteinExistence type="predicted"/>
<organism evidence="5 7">
    <name type="scientific">Xaviernesmea rhizosphaerae</name>
    <dbReference type="NCBI Taxonomy" id="1672749"/>
    <lineage>
        <taxon>Bacteria</taxon>
        <taxon>Pseudomonadati</taxon>
        <taxon>Pseudomonadota</taxon>
        <taxon>Alphaproteobacteria</taxon>
        <taxon>Hyphomicrobiales</taxon>
        <taxon>Rhizobiaceae</taxon>
        <taxon>Rhizobium/Agrobacterium group</taxon>
        <taxon>Xaviernesmea</taxon>
    </lineage>
</organism>
<dbReference type="CDD" id="cd06267">
    <property type="entry name" value="PBP1_LacI_sugar_binding-like"/>
    <property type="match status" value="1"/>
</dbReference>
<dbReference type="STRING" id="1672749.BJF92_24220"/>
<dbReference type="RefSeq" id="WP_075633002.1">
    <property type="nucleotide sequence ID" value="NZ_MKIO01000017.1"/>
</dbReference>
<dbReference type="OrthoDB" id="7170131at2"/>
<dbReference type="SUPFAM" id="SSF47413">
    <property type="entry name" value="lambda repressor-like DNA-binding domains"/>
    <property type="match status" value="1"/>
</dbReference>
<dbReference type="SMART" id="SM00354">
    <property type="entry name" value="HTH_LACI"/>
    <property type="match status" value="1"/>
</dbReference>
<dbReference type="Proteomes" id="UP000186143">
    <property type="component" value="Unassembled WGS sequence"/>
</dbReference>
<keyword evidence="2" id="KW-0238">DNA-binding</keyword>
<dbReference type="CDD" id="cd01392">
    <property type="entry name" value="HTH_LacI"/>
    <property type="match status" value="1"/>
</dbReference>
<comment type="caution">
    <text evidence="5">The sequence shown here is derived from an EMBL/GenBank/DDBJ whole genome shotgun (WGS) entry which is preliminary data.</text>
</comment>
<accession>A0A1Q9AQ19</accession>
<dbReference type="GO" id="GO:0003700">
    <property type="term" value="F:DNA-binding transcription factor activity"/>
    <property type="evidence" value="ECO:0007669"/>
    <property type="project" value="TreeGrafter"/>
</dbReference>